<gene>
    <name evidence="2" type="ORF">PR048_023223</name>
</gene>
<organism evidence="2 3">
    <name type="scientific">Dryococelus australis</name>
    <dbReference type="NCBI Taxonomy" id="614101"/>
    <lineage>
        <taxon>Eukaryota</taxon>
        <taxon>Metazoa</taxon>
        <taxon>Ecdysozoa</taxon>
        <taxon>Arthropoda</taxon>
        <taxon>Hexapoda</taxon>
        <taxon>Insecta</taxon>
        <taxon>Pterygota</taxon>
        <taxon>Neoptera</taxon>
        <taxon>Polyneoptera</taxon>
        <taxon>Phasmatodea</taxon>
        <taxon>Verophasmatodea</taxon>
        <taxon>Anareolatae</taxon>
        <taxon>Phasmatidae</taxon>
        <taxon>Eurycanthinae</taxon>
        <taxon>Dryococelus</taxon>
    </lineage>
</organism>
<evidence type="ECO:0000313" key="2">
    <source>
        <dbReference type="EMBL" id="KAJ8875328.1"/>
    </source>
</evidence>
<keyword evidence="3" id="KW-1185">Reference proteome</keyword>
<dbReference type="InterPro" id="IPR009057">
    <property type="entry name" value="Homeodomain-like_sf"/>
</dbReference>
<reference evidence="2 3" key="1">
    <citation type="submission" date="2023-02" db="EMBL/GenBank/DDBJ databases">
        <title>LHISI_Scaffold_Assembly.</title>
        <authorList>
            <person name="Stuart O.P."/>
            <person name="Cleave R."/>
            <person name="Magrath M.J.L."/>
            <person name="Mikheyev A.S."/>
        </authorList>
    </citation>
    <scope>NUCLEOTIDE SEQUENCE [LARGE SCALE GENOMIC DNA]</scope>
    <source>
        <strain evidence="2">Daus_M_001</strain>
        <tissue evidence="2">Leg muscle</tissue>
    </source>
</reference>
<comment type="subcellular location">
    <subcellularLocation>
        <location evidence="1">Nucleus</location>
    </subcellularLocation>
</comment>
<dbReference type="Proteomes" id="UP001159363">
    <property type="component" value="Chromosome 8"/>
</dbReference>
<accession>A0ABQ9GTK2</accession>
<dbReference type="EMBL" id="JARBHB010000009">
    <property type="protein sequence ID" value="KAJ8875328.1"/>
    <property type="molecule type" value="Genomic_DNA"/>
</dbReference>
<protein>
    <submittedName>
        <fullName evidence="2">Uncharacterized protein</fullName>
    </submittedName>
</protein>
<name>A0ABQ9GTK2_9NEOP</name>
<sequence>MGRGKGKRKMWDPEMMRDSLVAVRAGELEYLRAAKTYGLPKVTLVSKTKVRHQNSYLKLHLAGNQCFHLNSELDKLDTAWRYFGLLSLRTPQGVSAAGVSSFNRDNVNAFIDIHEKK</sequence>
<evidence type="ECO:0000313" key="3">
    <source>
        <dbReference type="Proteomes" id="UP001159363"/>
    </source>
</evidence>
<dbReference type="SUPFAM" id="SSF46689">
    <property type="entry name" value="Homeodomain-like"/>
    <property type="match status" value="1"/>
</dbReference>
<proteinExistence type="predicted"/>
<comment type="caution">
    <text evidence="2">The sequence shown here is derived from an EMBL/GenBank/DDBJ whole genome shotgun (WGS) entry which is preliminary data.</text>
</comment>
<evidence type="ECO:0000256" key="1">
    <source>
        <dbReference type="ARBA" id="ARBA00004123"/>
    </source>
</evidence>
<dbReference type="Gene3D" id="1.10.10.60">
    <property type="entry name" value="Homeodomain-like"/>
    <property type="match status" value="1"/>
</dbReference>